<dbReference type="Proteomes" id="UP000680304">
    <property type="component" value="Unassembled WGS sequence"/>
</dbReference>
<gene>
    <name evidence="2" type="ORF">PACILC2_46730</name>
</gene>
<reference evidence="2 3" key="1">
    <citation type="submission" date="2021-04" db="EMBL/GenBank/DDBJ databases">
        <title>Draft genome sequence of Paenibacillus cisolokensis, LC2-13A.</title>
        <authorList>
            <person name="Uke A."/>
            <person name="Chhe C."/>
            <person name="Baramee S."/>
            <person name="Kosugi A."/>
        </authorList>
    </citation>
    <scope>NUCLEOTIDE SEQUENCE [LARGE SCALE GENOMIC DNA]</scope>
    <source>
        <strain evidence="2 3">LC2-13A</strain>
    </source>
</reference>
<dbReference type="EMBL" id="BOVJ01000165">
    <property type="protein sequence ID" value="GIQ66105.1"/>
    <property type="molecule type" value="Genomic_DNA"/>
</dbReference>
<feature type="region of interest" description="Disordered" evidence="1">
    <location>
        <begin position="1"/>
        <end position="21"/>
    </location>
</feature>
<evidence type="ECO:0000313" key="3">
    <source>
        <dbReference type="Proteomes" id="UP000680304"/>
    </source>
</evidence>
<accession>A0ABQ4NCY8</accession>
<evidence type="ECO:0000256" key="1">
    <source>
        <dbReference type="SAM" id="MobiDB-lite"/>
    </source>
</evidence>
<comment type="caution">
    <text evidence="2">The sequence shown here is derived from an EMBL/GenBank/DDBJ whole genome shotgun (WGS) entry which is preliminary data.</text>
</comment>
<keyword evidence="3" id="KW-1185">Reference proteome</keyword>
<feature type="compositionally biased region" description="Basic and acidic residues" evidence="1">
    <location>
        <begin position="1"/>
        <end position="17"/>
    </location>
</feature>
<protein>
    <submittedName>
        <fullName evidence="2">Uncharacterized protein</fullName>
    </submittedName>
</protein>
<sequence length="81" mass="8847">MYDRRFPGDGEKMKPGPDHAACGSLPKLWSIAETAVRLPFAVINDARRQPVSRTAAAGQGRGRGRPESPPSQHQQQQSKPL</sequence>
<feature type="region of interest" description="Disordered" evidence="1">
    <location>
        <begin position="44"/>
        <end position="81"/>
    </location>
</feature>
<evidence type="ECO:0000313" key="2">
    <source>
        <dbReference type="EMBL" id="GIQ66105.1"/>
    </source>
</evidence>
<proteinExistence type="predicted"/>
<feature type="compositionally biased region" description="Low complexity" evidence="1">
    <location>
        <begin position="70"/>
        <end position="81"/>
    </location>
</feature>
<organism evidence="2 3">
    <name type="scientific">Paenibacillus cisolokensis</name>
    <dbReference type="NCBI Taxonomy" id="1658519"/>
    <lineage>
        <taxon>Bacteria</taxon>
        <taxon>Bacillati</taxon>
        <taxon>Bacillota</taxon>
        <taxon>Bacilli</taxon>
        <taxon>Bacillales</taxon>
        <taxon>Paenibacillaceae</taxon>
        <taxon>Paenibacillus</taxon>
    </lineage>
</organism>
<name>A0ABQ4NCY8_9BACL</name>